<dbReference type="Pfam" id="PF00075">
    <property type="entry name" value="RNase_H"/>
    <property type="match status" value="1"/>
</dbReference>
<feature type="domain" description="BAH" evidence="4">
    <location>
        <begin position="303"/>
        <end position="418"/>
    </location>
</feature>
<evidence type="ECO:0000313" key="5">
    <source>
        <dbReference type="EMBL" id="CAG2213944.1"/>
    </source>
</evidence>
<dbReference type="Gene3D" id="3.30.420.10">
    <property type="entry name" value="Ribonuclease H-like superfamily/Ribonuclease H"/>
    <property type="match status" value="1"/>
</dbReference>
<reference evidence="5" key="1">
    <citation type="submission" date="2021-03" db="EMBL/GenBank/DDBJ databases">
        <authorList>
            <person name="Bekaert M."/>
        </authorList>
    </citation>
    <scope>NUCLEOTIDE SEQUENCE</scope>
</reference>
<dbReference type="Proteomes" id="UP000683360">
    <property type="component" value="Unassembled WGS sequence"/>
</dbReference>
<dbReference type="GO" id="GO:0043137">
    <property type="term" value="P:DNA replication, removal of RNA primer"/>
    <property type="evidence" value="ECO:0007669"/>
    <property type="project" value="TreeGrafter"/>
</dbReference>
<dbReference type="PROSITE" id="PS50879">
    <property type="entry name" value="RNASE_H_1"/>
    <property type="match status" value="1"/>
</dbReference>
<dbReference type="InterPro" id="IPR043151">
    <property type="entry name" value="BAH_sf"/>
</dbReference>
<proteinExistence type="inferred from homology"/>
<dbReference type="InterPro" id="IPR002156">
    <property type="entry name" value="RNaseH_domain"/>
</dbReference>
<dbReference type="GO" id="GO:0004523">
    <property type="term" value="F:RNA-DNA hybrid ribonuclease activity"/>
    <property type="evidence" value="ECO:0007669"/>
    <property type="project" value="InterPro"/>
</dbReference>
<dbReference type="EMBL" id="CAJPWZ010001395">
    <property type="protein sequence ID" value="CAG2213944.1"/>
    <property type="molecule type" value="Genomic_DNA"/>
</dbReference>
<dbReference type="PROSITE" id="PS51038">
    <property type="entry name" value="BAH"/>
    <property type="match status" value="1"/>
</dbReference>
<sequence length="579" mass="65509">MRKFRLVNEHILAQIEEGKQIISEQLKSQTPNTAVAFTDGSCLGNPGPCGAGAIIYINNQEEKLKRPVSNKGSILLAELIAIKIVLDYIESFSKQQIDTLTLFSDSQTALGILTLNWKSDSYHQTINEIKGKIKNLNEHGILINLNWTPGHANIKGNDEADSLAKEAAKEAETLAVDDIVFTKQDVKKAARNSVTKKWQRRWENSNAGRHYFRFHPEVKNKVKKDFPHPYFFKMDRNEMDMLINNGVGYRSPESSQTTEDIKTPDGAITIPVKKQKKGSRWRCSGVITKVGEKIVSYTTEDGIKYRKGDCVYLENSNVDQPFYVCGIKEFRLTKKDTLVATVKWYFRSSEVPHNVYQHLVHDRHSENVQVCDKIKFGLIFLQMFKFDLQDVQEVSYKLCQEYCLTELSFVSLPFHSVETIQHFTTDLECVNYIVGMKDSKSPATTQLTVKDSKSPATTQLTVKDSKSPATTQLTVKDSKSPATTLSHSERLQITSNHSAHSERLQITSNHSAHSERLQITSNHSAHSERLQITSNHSAHSERLQITSNHSAHSERLQITSNHSAHSERLQITSNHSVSQ</sequence>
<dbReference type="InterPro" id="IPR036397">
    <property type="entry name" value="RNaseH_sf"/>
</dbReference>
<dbReference type="SUPFAM" id="SSF53098">
    <property type="entry name" value="Ribonuclease H-like"/>
    <property type="match status" value="1"/>
</dbReference>
<dbReference type="GO" id="GO:0003682">
    <property type="term" value="F:chromatin binding"/>
    <property type="evidence" value="ECO:0007669"/>
    <property type="project" value="InterPro"/>
</dbReference>
<protein>
    <submittedName>
        <fullName evidence="5">RERE</fullName>
    </submittedName>
</protein>
<accession>A0A8S3S3W9</accession>
<dbReference type="CDD" id="cd09276">
    <property type="entry name" value="Rnase_HI_RT_non_LTR"/>
    <property type="match status" value="1"/>
</dbReference>
<evidence type="ECO:0000259" key="3">
    <source>
        <dbReference type="PROSITE" id="PS50879"/>
    </source>
</evidence>
<dbReference type="Gene3D" id="2.30.30.490">
    <property type="match status" value="1"/>
</dbReference>
<feature type="region of interest" description="Disordered" evidence="2">
    <location>
        <begin position="560"/>
        <end position="579"/>
    </location>
</feature>
<dbReference type="PANTHER" id="PTHR10642:SF25">
    <property type="entry name" value="RNASE H TYPE-1 DOMAIN-CONTAINING PROTEIN"/>
    <property type="match status" value="1"/>
</dbReference>
<name>A0A8S3S3W9_MYTED</name>
<dbReference type="PANTHER" id="PTHR10642">
    <property type="entry name" value="RIBONUCLEASE H1"/>
    <property type="match status" value="1"/>
</dbReference>
<feature type="region of interest" description="Disordered" evidence="2">
    <location>
        <begin position="445"/>
        <end position="486"/>
    </location>
</feature>
<evidence type="ECO:0000313" key="6">
    <source>
        <dbReference type="Proteomes" id="UP000683360"/>
    </source>
</evidence>
<dbReference type="InterPro" id="IPR012337">
    <property type="entry name" value="RNaseH-like_sf"/>
</dbReference>
<dbReference type="OrthoDB" id="6156207at2759"/>
<dbReference type="InterPro" id="IPR050092">
    <property type="entry name" value="RNase_H"/>
</dbReference>
<dbReference type="GO" id="GO:0003676">
    <property type="term" value="F:nucleic acid binding"/>
    <property type="evidence" value="ECO:0007669"/>
    <property type="project" value="InterPro"/>
</dbReference>
<evidence type="ECO:0000259" key="4">
    <source>
        <dbReference type="PROSITE" id="PS51038"/>
    </source>
</evidence>
<gene>
    <name evidence="5" type="ORF">MEDL_27840</name>
</gene>
<keyword evidence="6" id="KW-1185">Reference proteome</keyword>
<dbReference type="InterPro" id="IPR001025">
    <property type="entry name" value="BAH_dom"/>
</dbReference>
<dbReference type="AlphaFoldDB" id="A0A8S3S3W9"/>
<feature type="domain" description="RNase H type-1" evidence="3">
    <location>
        <begin position="30"/>
        <end position="169"/>
    </location>
</feature>
<organism evidence="5 6">
    <name type="scientific">Mytilus edulis</name>
    <name type="common">Blue mussel</name>
    <dbReference type="NCBI Taxonomy" id="6550"/>
    <lineage>
        <taxon>Eukaryota</taxon>
        <taxon>Metazoa</taxon>
        <taxon>Spiralia</taxon>
        <taxon>Lophotrochozoa</taxon>
        <taxon>Mollusca</taxon>
        <taxon>Bivalvia</taxon>
        <taxon>Autobranchia</taxon>
        <taxon>Pteriomorphia</taxon>
        <taxon>Mytilida</taxon>
        <taxon>Mytiloidea</taxon>
        <taxon>Mytilidae</taxon>
        <taxon>Mytilinae</taxon>
        <taxon>Mytilus</taxon>
    </lineage>
</organism>
<comment type="caution">
    <text evidence="5">The sequence shown here is derived from an EMBL/GenBank/DDBJ whole genome shotgun (WGS) entry which is preliminary data.</text>
</comment>
<evidence type="ECO:0000256" key="2">
    <source>
        <dbReference type="SAM" id="MobiDB-lite"/>
    </source>
</evidence>
<comment type="similarity">
    <text evidence="1">Belongs to the RNase H family.</text>
</comment>
<evidence type="ECO:0000256" key="1">
    <source>
        <dbReference type="ARBA" id="ARBA00005300"/>
    </source>
</evidence>
<dbReference type="Pfam" id="PF01426">
    <property type="entry name" value="BAH"/>
    <property type="match status" value="1"/>
</dbReference>